<name>A0A7R9VSU1_9CHLO</name>
<gene>
    <name evidence="1" type="ORF">CEUR00632_LOCUS17013</name>
</gene>
<dbReference type="AlphaFoldDB" id="A0A7R9VSU1"/>
<reference evidence="1" key="1">
    <citation type="submission" date="2021-01" db="EMBL/GenBank/DDBJ databases">
        <authorList>
            <person name="Corre E."/>
            <person name="Pelletier E."/>
            <person name="Niang G."/>
            <person name="Scheremetjew M."/>
            <person name="Finn R."/>
            <person name="Kale V."/>
            <person name="Holt S."/>
            <person name="Cochrane G."/>
            <person name="Meng A."/>
            <person name="Brown T."/>
            <person name="Cohen L."/>
        </authorList>
    </citation>
    <scope>NUCLEOTIDE SEQUENCE</scope>
    <source>
        <strain evidence="1">CCMP219</strain>
    </source>
</reference>
<dbReference type="EMBL" id="HBEC01036629">
    <property type="protein sequence ID" value="CAD8303311.1"/>
    <property type="molecule type" value="Transcribed_RNA"/>
</dbReference>
<organism evidence="1">
    <name type="scientific">Chlamydomonas euryale</name>
    <dbReference type="NCBI Taxonomy" id="1486919"/>
    <lineage>
        <taxon>Eukaryota</taxon>
        <taxon>Viridiplantae</taxon>
        <taxon>Chlorophyta</taxon>
        <taxon>core chlorophytes</taxon>
        <taxon>Chlorophyceae</taxon>
        <taxon>CS clade</taxon>
        <taxon>Chlamydomonadales</taxon>
        <taxon>Chlamydomonadaceae</taxon>
        <taxon>Chlamydomonas</taxon>
    </lineage>
</organism>
<sequence>MASVVSRWQRHRMAAAFDALASHVHMRGAKRVADGHWLHTRGRMMVLEWRMQAKLQIAVDLWVGNVLRPAFAQWRTVTTRRARLRITAGVVAARWRNLELTGCPQLLIPHALSSAVECTAPGV</sequence>
<accession>A0A7R9VSU1</accession>
<proteinExistence type="predicted"/>
<protein>
    <submittedName>
        <fullName evidence="1">Uncharacterized protein</fullName>
    </submittedName>
</protein>
<evidence type="ECO:0000313" key="1">
    <source>
        <dbReference type="EMBL" id="CAD8303311.1"/>
    </source>
</evidence>